<reference evidence="2 3" key="1">
    <citation type="submission" date="2019-08" db="EMBL/GenBank/DDBJ databases">
        <title>Tsukamurella conjunctivitidis sp. nov., Tsukamurella assacharolytica sp. nov. and Tsukamurella sputae sp. nov. isolated from patients with conjunctivitis, bacteraemia (lymphoma) and respiratory infection (sputum) in Hong Kong.</title>
        <authorList>
            <person name="Fok K.M.N."/>
            <person name="Fong J.Y.H."/>
        </authorList>
    </citation>
    <scope>NUCLEOTIDE SEQUENCE [LARGE SCALE GENOMIC DNA]</scope>
    <source>
        <strain evidence="2 3">HKU70</strain>
    </source>
</reference>
<dbReference type="EMBL" id="VIGV01000001">
    <property type="protein sequence ID" value="TWS26196.1"/>
    <property type="molecule type" value="Genomic_DNA"/>
</dbReference>
<proteinExistence type="predicted"/>
<name>A0A5C5RSX6_9ACTN</name>
<dbReference type="Proteomes" id="UP000319792">
    <property type="component" value="Unassembled WGS sequence"/>
</dbReference>
<keyword evidence="1" id="KW-0812">Transmembrane</keyword>
<dbReference type="RefSeq" id="WP_146430894.1">
    <property type="nucleotide sequence ID" value="NZ_VIGV01000001.1"/>
</dbReference>
<dbReference type="OrthoDB" id="4775247at2"/>
<evidence type="ECO:0000313" key="2">
    <source>
        <dbReference type="EMBL" id="TWS26196.1"/>
    </source>
</evidence>
<feature type="transmembrane region" description="Helical" evidence="1">
    <location>
        <begin position="26"/>
        <end position="48"/>
    </location>
</feature>
<sequence length="158" mass="16463">MVVGPAAFVALGVLILVMPDPGAKGIIAGVLCVVFFGACLVIGPWMLFGKPMILTVDGDGIRSQRQGFEFDWPAVTGVYVVTQKAGFSTQTHLAVDGAPRVARGYMRKLGQINASLVQIPASASAGTVTWVAGTAPSIDGALAAIHAFAPRVPIFDRR</sequence>
<evidence type="ECO:0000256" key="1">
    <source>
        <dbReference type="SAM" id="Phobius"/>
    </source>
</evidence>
<dbReference type="AlphaFoldDB" id="A0A5C5RSX6"/>
<keyword evidence="1" id="KW-0472">Membrane</keyword>
<comment type="caution">
    <text evidence="2">The sequence shown here is derived from an EMBL/GenBank/DDBJ whole genome shotgun (WGS) entry which is preliminary data.</text>
</comment>
<evidence type="ECO:0008006" key="4">
    <source>
        <dbReference type="Google" id="ProtNLM"/>
    </source>
</evidence>
<protein>
    <recommendedName>
        <fullName evidence="4">PH domain-containing protein</fullName>
    </recommendedName>
</protein>
<gene>
    <name evidence="2" type="ORF">FK268_02830</name>
</gene>
<keyword evidence="1" id="KW-1133">Transmembrane helix</keyword>
<keyword evidence="3" id="KW-1185">Reference proteome</keyword>
<organism evidence="2 3">
    <name type="scientific">Tsukamurella sputi</name>
    <dbReference type="NCBI Taxonomy" id="2591848"/>
    <lineage>
        <taxon>Bacteria</taxon>
        <taxon>Bacillati</taxon>
        <taxon>Actinomycetota</taxon>
        <taxon>Actinomycetes</taxon>
        <taxon>Mycobacteriales</taxon>
        <taxon>Tsukamurellaceae</taxon>
        <taxon>Tsukamurella</taxon>
    </lineage>
</organism>
<accession>A0A5C5RSX6</accession>
<evidence type="ECO:0000313" key="3">
    <source>
        <dbReference type="Proteomes" id="UP000319792"/>
    </source>
</evidence>